<evidence type="ECO:0000313" key="1">
    <source>
        <dbReference type="EMBL" id="KAF5464933.1"/>
    </source>
</evidence>
<dbReference type="EMBL" id="LIHL02000007">
    <property type="protein sequence ID" value="KAF5464933.1"/>
    <property type="molecule type" value="Genomic_DNA"/>
</dbReference>
<proteinExistence type="predicted"/>
<feature type="non-terminal residue" evidence="1">
    <location>
        <position position="274"/>
    </location>
</feature>
<sequence length="274" mass="31273">MVFSNNVRREVQAILKQLWGNSEIQQYERYLGLPPMVGRSRHRAFISIKQRVRQKLQSWKEQLLSIGGKEILLKAVAQSIPMYAMSCFLLPSTLCSDLEGLMAKFWSGQKGVERKIHWLSWPKMCEPKAGGGLGFKDLRTFNLAPLAKEGWRLLQNEGSLLFRLFKARYFPNSAFAQAGLGHSPSFTWRGIWEAKKWVLRGSRWRVGDGRTVKVWFDQWVLGHGALCSEMSHGSLEVQEDVVASLMDVDAGNWNVHKLRSLFNPNVVSDILKIV</sequence>
<dbReference type="Gramene" id="Jr07_13270_p1">
    <property type="protein sequence ID" value="cds.Jr07_13270_p1"/>
    <property type="gene ID" value="Jr07_13270"/>
</dbReference>
<evidence type="ECO:0000313" key="2">
    <source>
        <dbReference type="Proteomes" id="UP000619265"/>
    </source>
</evidence>
<dbReference type="PANTHER" id="PTHR33116:SF86">
    <property type="entry name" value="REVERSE TRANSCRIPTASE DOMAIN-CONTAINING PROTEIN"/>
    <property type="match status" value="1"/>
</dbReference>
<dbReference type="AlphaFoldDB" id="A0A833XEB8"/>
<gene>
    <name evidence="1" type="ORF">F2P56_014970</name>
</gene>
<reference evidence="1" key="2">
    <citation type="submission" date="2020-03" db="EMBL/GenBank/DDBJ databases">
        <title>Walnut 2.0.</title>
        <authorList>
            <person name="Marrano A."/>
            <person name="Britton M."/>
            <person name="Zimin A.V."/>
            <person name="Zaini P.A."/>
            <person name="Workman R."/>
            <person name="Puiu D."/>
            <person name="Bianco L."/>
            <person name="Allen B.J."/>
            <person name="Troggio M."/>
            <person name="Leslie C.A."/>
            <person name="Timp W."/>
            <person name="Dendekar A."/>
            <person name="Salzberg S.L."/>
            <person name="Neale D.B."/>
        </authorList>
    </citation>
    <scope>NUCLEOTIDE SEQUENCE</scope>
    <source>
        <tissue evidence="1">Leaves</tissue>
    </source>
</reference>
<organism evidence="1 2">
    <name type="scientific">Juglans regia</name>
    <name type="common">English walnut</name>
    <dbReference type="NCBI Taxonomy" id="51240"/>
    <lineage>
        <taxon>Eukaryota</taxon>
        <taxon>Viridiplantae</taxon>
        <taxon>Streptophyta</taxon>
        <taxon>Embryophyta</taxon>
        <taxon>Tracheophyta</taxon>
        <taxon>Spermatophyta</taxon>
        <taxon>Magnoliopsida</taxon>
        <taxon>eudicotyledons</taxon>
        <taxon>Gunneridae</taxon>
        <taxon>Pentapetalae</taxon>
        <taxon>rosids</taxon>
        <taxon>fabids</taxon>
        <taxon>Fagales</taxon>
        <taxon>Juglandaceae</taxon>
        <taxon>Juglans</taxon>
    </lineage>
</organism>
<accession>A0A833XEB8</accession>
<dbReference type="PANTHER" id="PTHR33116">
    <property type="entry name" value="REVERSE TRANSCRIPTASE ZINC-BINDING DOMAIN-CONTAINING PROTEIN-RELATED-RELATED"/>
    <property type="match status" value="1"/>
</dbReference>
<protein>
    <submittedName>
        <fullName evidence="1">Uncharacterized protein</fullName>
    </submittedName>
</protein>
<name>A0A833XEB8_JUGRE</name>
<dbReference type="Proteomes" id="UP000619265">
    <property type="component" value="Unassembled WGS sequence"/>
</dbReference>
<comment type="caution">
    <text evidence="1">The sequence shown here is derived from an EMBL/GenBank/DDBJ whole genome shotgun (WGS) entry which is preliminary data.</text>
</comment>
<reference evidence="1" key="1">
    <citation type="submission" date="2015-10" db="EMBL/GenBank/DDBJ databases">
        <authorList>
            <person name="Martinez-Garcia P.J."/>
            <person name="Crepeau M.W."/>
            <person name="Puiu D."/>
            <person name="Gonzalez-Ibeas D."/>
            <person name="Whalen J."/>
            <person name="Stevens K."/>
            <person name="Paul R."/>
            <person name="Butterfield T."/>
            <person name="Britton M."/>
            <person name="Reagan R."/>
            <person name="Chakraborty S."/>
            <person name="Walawage S.L."/>
            <person name="Vasquez-Gross H.A."/>
            <person name="Cardeno C."/>
            <person name="Famula R."/>
            <person name="Pratt K."/>
            <person name="Kuruganti S."/>
            <person name="Aradhya M.K."/>
            <person name="Leslie C.A."/>
            <person name="Dandekar A.M."/>
            <person name="Salzberg S.L."/>
            <person name="Wegrzyn J.L."/>
            <person name="Langley C.H."/>
            <person name="Neale D.B."/>
        </authorList>
    </citation>
    <scope>NUCLEOTIDE SEQUENCE</scope>
    <source>
        <tissue evidence="1">Leaves</tissue>
    </source>
</reference>